<comment type="caution">
    <text evidence="2">The sequence shown here is derived from an EMBL/GenBank/DDBJ whole genome shotgun (WGS) entry which is preliminary data.</text>
</comment>
<dbReference type="Pfam" id="PF13432">
    <property type="entry name" value="TPR_16"/>
    <property type="match status" value="1"/>
</dbReference>
<dbReference type="PANTHER" id="PTHR12558:SF13">
    <property type="entry name" value="CELL DIVISION CYCLE PROTEIN 27 HOMOLOG"/>
    <property type="match status" value="1"/>
</dbReference>
<feature type="chain" id="PRO_5035170170" evidence="1">
    <location>
        <begin position="21"/>
        <end position="409"/>
    </location>
</feature>
<dbReference type="Pfam" id="PF14559">
    <property type="entry name" value="TPR_19"/>
    <property type="match status" value="1"/>
</dbReference>
<evidence type="ECO:0000313" key="2">
    <source>
        <dbReference type="EMBL" id="MBN8659949.1"/>
    </source>
</evidence>
<protein>
    <submittedName>
        <fullName evidence="2">Tetratricopeptide repeat protein</fullName>
    </submittedName>
</protein>
<dbReference type="InterPro" id="IPR011990">
    <property type="entry name" value="TPR-like_helical_dom_sf"/>
</dbReference>
<keyword evidence="1" id="KW-0732">Signal</keyword>
<dbReference type="SMART" id="SM00028">
    <property type="entry name" value="TPR"/>
    <property type="match status" value="6"/>
</dbReference>
<dbReference type="EMBL" id="JAFLCK010000006">
    <property type="protein sequence ID" value="MBN8659949.1"/>
    <property type="molecule type" value="Genomic_DNA"/>
</dbReference>
<organism evidence="2 3">
    <name type="scientific">Candidatus Obscuribacter phosphatis</name>
    <dbReference type="NCBI Taxonomy" id="1906157"/>
    <lineage>
        <taxon>Bacteria</taxon>
        <taxon>Bacillati</taxon>
        <taxon>Candidatus Melainabacteria</taxon>
        <taxon>Candidatus Obscuribacterales</taxon>
        <taxon>Candidatus Obscuribacteraceae</taxon>
        <taxon>Candidatus Obscuribacter</taxon>
    </lineage>
</organism>
<feature type="signal peptide" evidence="1">
    <location>
        <begin position="1"/>
        <end position="20"/>
    </location>
</feature>
<evidence type="ECO:0000256" key="1">
    <source>
        <dbReference type="SAM" id="SignalP"/>
    </source>
</evidence>
<sequence length="409" mass="45600">MATSLALTLGTFSLLSPVWALDAALTEKLNDYQQKIESRSLSEAQLTELAGLTQKFPGEAKVHLVYGLALDLVGLNDQALEQFQAADKLGPQDSNAVVGIIHHLVSKGDKQAARALLDQALKRFPEDANVLFMLGKTLKQDRDFDSAEKTLWRAHNLPNRPIGLATELAELYSATNPELAVNLASEDIERQSNYAPALAVLAEAFYNQGQYRRAIYPCEILVKQSISWRNISDIYARCLFWDGRYKEAVLPMLVTLAKSATYLGGRMPGAEMIAQTVPHISGKKLSAILDNFYASNSKELVRNPFHFYLASALEKGGRYELAYKEINTFLSADPKNVDALIFKGKLQETYLGDYDGALQSYKTAHALLPYNGPCNQALMRLEDRLRERDGDLAWKLRDGLRSFFHLPPI</sequence>
<dbReference type="Proteomes" id="UP000664277">
    <property type="component" value="Unassembled WGS sequence"/>
</dbReference>
<dbReference type="PANTHER" id="PTHR12558">
    <property type="entry name" value="CELL DIVISION CYCLE 16,23,27"/>
    <property type="match status" value="1"/>
</dbReference>
<dbReference type="InterPro" id="IPR019734">
    <property type="entry name" value="TPR_rpt"/>
</dbReference>
<reference evidence="2" key="1">
    <citation type="submission" date="2021-02" db="EMBL/GenBank/DDBJ databases">
        <title>Genome-Resolved Metagenomics of a Microbial Community Performing Photosynthetic Biological Nutrient Removal.</title>
        <authorList>
            <person name="Mcdaniel E.A."/>
        </authorList>
    </citation>
    <scope>NUCLEOTIDE SEQUENCE</scope>
    <source>
        <strain evidence="2">UWPOB_OBS1</strain>
    </source>
</reference>
<gene>
    <name evidence="2" type="ORF">J0M35_06270</name>
</gene>
<evidence type="ECO:0000313" key="3">
    <source>
        <dbReference type="Proteomes" id="UP000664277"/>
    </source>
</evidence>
<name>A0A8J7TKW4_9BACT</name>
<proteinExistence type="predicted"/>
<dbReference type="AlphaFoldDB" id="A0A8J7TKW4"/>
<accession>A0A8J7TKW4</accession>
<dbReference type="SUPFAM" id="SSF48452">
    <property type="entry name" value="TPR-like"/>
    <property type="match status" value="1"/>
</dbReference>
<dbReference type="Gene3D" id="1.25.40.10">
    <property type="entry name" value="Tetratricopeptide repeat domain"/>
    <property type="match status" value="2"/>
</dbReference>